<dbReference type="Proteomes" id="UP001202328">
    <property type="component" value="Unassembled WGS sequence"/>
</dbReference>
<dbReference type="EMBL" id="JAJJMB010002072">
    <property type="protein sequence ID" value="KAI3953090.1"/>
    <property type="molecule type" value="Genomic_DNA"/>
</dbReference>
<name>A0AAD4TE17_9MAGN</name>
<dbReference type="AlphaFoldDB" id="A0AAD4TE17"/>
<gene>
    <name evidence="1" type="ORF">MKW98_020285</name>
</gene>
<accession>A0AAD4TE17</accession>
<comment type="caution">
    <text evidence="1">The sequence shown here is derived from an EMBL/GenBank/DDBJ whole genome shotgun (WGS) entry which is preliminary data.</text>
</comment>
<reference evidence="1" key="1">
    <citation type="submission" date="2022-04" db="EMBL/GenBank/DDBJ databases">
        <title>A functionally conserved STORR gene fusion in Papaver species that diverged 16.8 million years ago.</title>
        <authorList>
            <person name="Catania T."/>
        </authorList>
    </citation>
    <scope>NUCLEOTIDE SEQUENCE</scope>
    <source>
        <strain evidence="1">S-188037</strain>
    </source>
</reference>
<evidence type="ECO:0000313" key="1">
    <source>
        <dbReference type="EMBL" id="KAI3953090.1"/>
    </source>
</evidence>
<sequence>MASKKIHLFRQSAVEAGNPGDYYINPSEKLMTKTSDWSAVEHEDYIETIFNMAAFKGPGELVYGKRYKNQAIGDSVNKDDNCGYILNSDFIDFNGIDGEIKDGLTKMYYPKIKLGEENKKKKKNVVGVSTSTPN</sequence>
<proteinExistence type="predicted"/>
<evidence type="ECO:0000313" key="2">
    <source>
        <dbReference type="Proteomes" id="UP001202328"/>
    </source>
</evidence>
<keyword evidence="2" id="KW-1185">Reference proteome</keyword>
<organism evidence="1 2">
    <name type="scientific">Papaver atlanticum</name>
    <dbReference type="NCBI Taxonomy" id="357466"/>
    <lineage>
        <taxon>Eukaryota</taxon>
        <taxon>Viridiplantae</taxon>
        <taxon>Streptophyta</taxon>
        <taxon>Embryophyta</taxon>
        <taxon>Tracheophyta</taxon>
        <taxon>Spermatophyta</taxon>
        <taxon>Magnoliopsida</taxon>
        <taxon>Ranunculales</taxon>
        <taxon>Papaveraceae</taxon>
        <taxon>Papaveroideae</taxon>
        <taxon>Papaver</taxon>
    </lineage>
</organism>
<protein>
    <submittedName>
        <fullName evidence="1">Uncharacterized protein</fullName>
    </submittedName>
</protein>